<dbReference type="PIRSF" id="PIRSF000883">
    <property type="entry name" value="Pesterase_MJ0912"/>
    <property type="match status" value="1"/>
</dbReference>
<sequence length="248" mass="26502">MKLAIVTDIHGNLAALEAVAADIRRRGADQVVNLGDSLSGPLLPRETAQFLMAEGWLSLAGNHERQILTHGPERIGASDAYALAQLTAPELDWLRGLPATTRLDGGIFLCHGTPRSDVEYFLETLVPGQGQTRAATPAEVALRLGDESAGLVACGHTHIPRAVRSGRGQLLVNPGSVGLGAYDDELPEPHVVETGSPDARYAMLERLPGGGWTAALLSVPYDHEAMAQLAQQRGRPEWAQALRTGYLR</sequence>
<dbReference type="InterPro" id="IPR050126">
    <property type="entry name" value="Ap4A_hydrolase"/>
</dbReference>
<comment type="caution">
    <text evidence="3">The sequence shown here is derived from an EMBL/GenBank/DDBJ whole genome shotgun (WGS) entry which is preliminary data.</text>
</comment>
<evidence type="ECO:0000256" key="1">
    <source>
        <dbReference type="ARBA" id="ARBA00008950"/>
    </source>
</evidence>
<accession>A0ABU2CB80</accession>
<dbReference type="Gene3D" id="3.60.21.10">
    <property type="match status" value="1"/>
</dbReference>
<reference evidence="3 4" key="1">
    <citation type="submission" date="2023-07" db="EMBL/GenBank/DDBJ databases">
        <title>Sorghum-associated microbial communities from plants grown in Nebraska, USA.</title>
        <authorList>
            <person name="Schachtman D."/>
        </authorList>
    </citation>
    <scope>NUCLEOTIDE SEQUENCE [LARGE SCALE GENOMIC DNA]</scope>
    <source>
        <strain evidence="3 4">BE313</strain>
    </source>
</reference>
<dbReference type="InterPro" id="IPR024654">
    <property type="entry name" value="Calcineurin-like_PHP_lpxH"/>
</dbReference>
<dbReference type="SUPFAM" id="SSF56300">
    <property type="entry name" value="Metallo-dependent phosphatases"/>
    <property type="match status" value="1"/>
</dbReference>
<feature type="domain" description="Calcineurin-like phosphoesterase" evidence="2">
    <location>
        <begin position="1"/>
        <end position="180"/>
    </location>
</feature>
<evidence type="ECO:0000313" key="4">
    <source>
        <dbReference type="Proteomes" id="UP001180487"/>
    </source>
</evidence>
<dbReference type="RefSeq" id="WP_310374823.1">
    <property type="nucleotide sequence ID" value="NZ_JAVDXT010000003.1"/>
</dbReference>
<dbReference type="PANTHER" id="PTHR42850">
    <property type="entry name" value="METALLOPHOSPHOESTERASE"/>
    <property type="match status" value="1"/>
</dbReference>
<dbReference type="CDD" id="cd00838">
    <property type="entry name" value="MPP_superfamily"/>
    <property type="match status" value="1"/>
</dbReference>
<name>A0ABU2CB80_9BURK</name>
<gene>
    <name evidence="3" type="ORF">J2X19_003284</name>
</gene>
<organism evidence="3 4">
    <name type="scientific">Rhodoferax ferrireducens</name>
    <dbReference type="NCBI Taxonomy" id="192843"/>
    <lineage>
        <taxon>Bacteria</taxon>
        <taxon>Pseudomonadati</taxon>
        <taxon>Pseudomonadota</taxon>
        <taxon>Betaproteobacteria</taxon>
        <taxon>Burkholderiales</taxon>
        <taxon>Comamonadaceae</taxon>
        <taxon>Rhodoferax</taxon>
    </lineage>
</organism>
<dbReference type="Proteomes" id="UP001180487">
    <property type="component" value="Unassembled WGS sequence"/>
</dbReference>
<protein>
    <submittedName>
        <fullName evidence="3">Phosphodiesterase</fullName>
    </submittedName>
</protein>
<proteinExistence type="inferred from homology"/>
<dbReference type="InterPro" id="IPR011152">
    <property type="entry name" value="Pesterase_MJ0912"/>
</dbReference>
<keyword evidence="4" id="KW-1185">Reference proteome</keyword>
<evidence type="ECO:0000313" key="3">
    <source>
        <dbReference type="EMBL" id="MDR7378590.1"/>
    </source>
</evidence>
<dbReference type="PANTHER" id="PTHR42850:SF2">
    <property type="entry name" value="BLL5683 PROTEIN"/>
    <property type="match status" value="1"/>
</dbReference>
<comment type="similarity">
    <text evidence="1">Belongs to the metallophosphoesterase superfamily. YfcE family.</text>
</comment>
<dbReference type="InterPro" id="IPR029052">
    <property type="entry name" value="Metallo-depent_PP-like"/>
</dbReference>
<dbReference type="Pfam" id="PF12850">
    <property type="entry name" value="Metallophos_2"/>
    <property type="match status" value="1"/>
</dbReference>
<evidence type="ECO:0000259" key="2">
    <source>
        <dbReference type="Pfam" id="PF12850"/>
    </source>
</evidence>
<dbReference type="EMBL" id="JAVDXT010000003">
    <property type="protein sequence ID" value="MDR7378590.1"/>
    <property type="molecule type" value="Genomic_DNA"/>
</dbReference>